<dbReference type="Gene3D" id="3.30.530.20">
    <property type="match status" value="1"/>
</dbReference>
<dbReference type="CDD" id="cd07818">
    <property type="entry name" value="SRPBCC_1"/>
    <property type="match status" value="1"/>
</dbReference>
<comment type="caution">
    <text evidence="1">The sequence shown here is derived from an EMBL/GenBank/DDBJ whole genome shotgun (WGS) entry which is preliminary data.</text>
</comment>
<dbReference type="OrthoDB" id="9807923at2"/>
<proteinExistence type="predicted"/>
<dbReference type="RefSeq" id="WP_133518312.1">
    <property type="nucleotide sequence ID" value="NZ_SNVW01000001.1"/>
</dbReference>
<dbReference type="InterPro" id="IPR023393">
    <property type="entry name" value="START-like_dom_sf"/>
</dbReference>
<dbReference type="EMBL" id="SNVW01000001">
    <property type="protein sequence ID" value="TDN46422.1"/>
    <property type="molecule type" value="Genomic_DNA"/>
</dbReference>
<sequence>MADKTSTIERSTVIAAPADAITPLLANLHRWVEWSPWEGQDPNLQRTYGGEPGSVGSTYAWKGNRKAGAGDMTVTRIAPTEVGLDLRFTAPFKSSSTCTFRLTENANEHTDANAGRTRVVWSMTSPQNLASRVMGVFIDMDKLIGGDFEKGLAKLRAAVER</sequence>
<protein>
    <submittedName>
        <fullName evidence="1">Polyketide cyclase/dehydrase/lipid transport protein</fullName>
    </submittedName>
</protein>
<reference evidence="1 2" key="1">
    <citation type="submission" date="2019-03" db="EMBL/GenBank/DDBJ databases">
        <title>Genomic analyses of the natural microbiome of Caenorhabditis elegans.</title>
        <authorList>
            <person name="Samuel B."/>
        </authorList>
    </citation>
    <scope>NUCLEOTIDE SEQUENCE [LARGE SCALE GENOMIC DNA]</scope>
    <source>
        <strain evidence="1 2">JUb65</strain>
    </source>
</reference>
<dbReference type="SUPFAM" id="SSF55961">
    <property type="entry name" value="Bet v1-like"/>
    <property type="match status" value="1"/>
</dbReference>
<name>A0A4V3BLI5_9MICO</name>
<dbReference type="Proteomes" id="UP000295764">
    <property type="component" value="Unassembled WGS sequence"/>
</dbReference>
<organism evidence="1 2">
    <name type="scientific">Curtobacterium flaccumfaciens</name>
    <dbReference type="NCBI Taxonomy" id="2035"/>
    <lineage>
        <taxon>Bacteria</taxon>
        <taxon>Bacillati</taxon>
        <taxon>Actinomycetota</taxon>
        <taxon>Actinomycetes</taxon>
        <taxon>Micrococcales</taxon>
        <taxon>Microbacteriaceae</taxon>
        <taxon>Curtobacterium</taxon>
    </lineage>
</organism>
<evidence type="ECO:0000313" key="1">
    <source>
        <dbReference type="EMBL" id="TDN46422.1"/>
    </source>
</evidence>
<evidence type="ECO:0000313" key="2">
    <source>
        <dbReference type="Proteomes" id="UP000295764"/>
    </source>
</evidence>
<dbReference type="AlphaFoldDB" id="A0A4V3BLI5"/>
<dbReference type="Pfam" id="PF10604">
    <property type="entry name" value="Polyketide_cyc2"/>
    <property type="match status" value="1"/>
</dbReference>
<accession>A0A4V3BLI5</accession>
<dbReference type="InterPro" id="IPR019587">
    <property type="entry name" value="Polyketide_cyclase/dehydratase"/>
</dbReference>
<gene>
    <name evidence="1" type="ORF">EDF64_101287</name>
</gene>